<name>A0AAV2RH73_MEGNR</name>
<feature type="transmembrane region" description="Helical" evidence="6">
    <location>
        <begin position="42"/>
        <end position="62"/>
    </location>
</feature>
<comment type="caution">
    <text evidence="7">The sequence shown here is derived from an EMBL/GenBank/DDBJ whole genome shotgun (WGS) entry which is preliminary data.</text>
</comment>
<accession>A0AAV2RH73</accession>
<evidence type="ECO:0000313" key="8">
    <source>
        <dbReference type="Proteomes" id="UP001497623"/>
    </source>
</evidence>
<evidence type="ECO:0000256" key="1">
    <source>
        <dbReference type="ARBA" id="ARBA00004141"/>
    </source>
</evidence>
<organism evidence="7 8">
    <name type="scientific">Meganyctiphanes norvegica</name>
    <name type="common">Northern krill</name>
    <name type="synonym">Thysanopoda norvegica</name>
    <dbReference type="NCBI Taxonomy" id="48144"/>
    <lineage>
        <taxon>Eukaryota</taxon>
        <taxon>Metazoa</taxon>
        <taxon>Ecdysozoa</taxon>
        <taxon>Arthropoda</taxon>
        <taxon>Crustacea</taxon>
        <taxon>Multicrustacea</taxon>
        <taxon>Malacostraca</taxon>
        <taxon>Eumalacostraca</taxon>
        <taxon>Eucarida</taxon>
        <taxon>Euphausiacea</taxon>
        <taxon>Euphausiidae</taxon>
        <taxon>Meganyctiphanes</taxon>
    </lineage>
</organism>
<reference evidence="7 8" key="1">
    <citation type="submission" date="2024-05" db="EMBL/GenBank/DDBJ databases">
        <authorList>
            <person name="Wallberg A."/>
        </authorList>
    </citation>
    <scope>NUCLEOTIDE SEQUENCE [LARGE SCALE GENOMIC DNA]</scope>
</reference>
<feature type="transmembrane region" description="Helical" evidence="6">
    <location>
        <begin position="290"/>
        <end position="308"/>
    </location>
</feature>
<dbReference type="PANTHER" id="PTHR21716">
    <property type="entry name" value="TRANSMEMBRANE PROTEIN"/>
    <property type="match status" value="1"/>
</dbReference>
<evidence type="ECO:0000256" key="3">
    <source>
        <dbReference type="ARBA" id="ARBA00022692"/>
    </source>
</evidence>
<proteinExistence type="inferred from homology"/>
<feature type="transmembrane region" description="Helical" evidence="6">
    <location>
        <begin position="442"/>
        <end position="461"/>
    </location>
</feature>
<feature type="transmembrane region" description="Helical" evidence="6">
    <location>
        <begin position="200"/>
        <end position="220"/>
    </location>
</feature>
<comment type="similarity">
    <text evidence="2">Belongs to the autoinducer-2 exporter (AI-2E) (TC 2.A.86) family.</text>
</comment>
<feature type="transmembrane region" description="Helical" evidence="6">
    <location>
        <begin position="350"/>
        <end position="369"/>
    </location>
</feature>
<feature type="transmembrane region" description="Helical" evidence="6">
    <location>
        <begin position="232"/>
        <end position="259"/>
    </location>
</feature>
<feature type="non-terminal residue" evidence="7">
    <location>
        <position position="466"/>
    </location>
</feature>
<evidence type="ECO:0008006" key="9">
    <source>
        <dbReference type="Google" id="ProtNLM"/>
    </source>
</evidence>
<protein>
    <recommendedName>
        <fullName evidence="9">Transmembrane protein 245</fullName>
    </recommendedName>
</protein>
<feature type="transmembrane region" description="Helical" evidence="6">
    <location>
        <begin position="17"/>
        <end position="36"/>
    </location>
</feature>
<evidence type="ECO:0000256" key="6">
    <source>
        <dbReference type="SAM" id="Phobius"/>
    </source>
</evidence>
<dbReference type="Proteomes" id="UP001497623">
    <property type="component" value="Unassembled WGS sequence"/>
</dbReference>
<gene>
    <name evidence="7" type="ORF">MNOR_LOCUS24120</name>
</gene>
<keyword evidence="4 6" id="KW-1133">Transmembrane helix</keyword>
<evidence type="ECO:0000313" key="7">
    <source>
        <dbReference type="EMBL" id="CAL4123770.1"/>
    </source>
</evidence>
<keyword evidence="3 6" id="KW-0812">Transmembrane</keyword>
<comment type="subcellular location">
    <subcellularLocation>
        <location evidence="1">Membrane</location>
        <topology evidence="1">Multi-pass membrane protein</topology>
    </subcellularLocation>
</comment>
<keyword evidence="5 6" id="KW-0472">Membrane</keyword>
<dbReference type="PANTHER" id="PTHR21716:SF4">
    <property type="entry name" value="TRANSMEMBRANE PROTEIN 245"/>
    <property type="match status" value="1"/>
</dbReference>
<evidence type="ECO:0000256" key="4">
    <source>
        <dbReference type="ARBA" id="ARBA00022989"/>
    </source>
</evidence>
<dbReference type="EMBL" id="CAXKWB010021855">
    <property type="protein sequence ID" value="CAL4123770.1"/>
    <property type="molecule type" value="Genomic_DNA"/>
</dbReference>
<dbReference type="AlphaFoldDB" id="A0AAV2RH73"/>
<keyword evidence="8" id="KW-1185">Reference proteome</keyword>
<evidence type="ECO:0000256" key="2">
    <source>
        <dbReference type="ARBA" id="ARBA00009773"/>
    </source>
</evidence>
<feature type="transmembrane region" description="Helical" evidence="6">
    <location>
        <begin position="389"/>
        <end position="421"/>
    </location>
</feature>
<dbReference type="GO" id="GO:0016020">
    <property type="term" value="C:membrane"/>
    <property type="evidence" value="ECO:0007669"/>
    <property type="project" value="UniProtKB-SubCell"/>
</dbReference>
<sequence length="466" mass="51501">MGSRADKITLAGPAKDYVAVLVTVVIVVIVAIVVVVVVVVVVIVVVVIVVVVVAVVIFSILIRNDSVIFVKFGRSLMKNHSMLRAMHFSHMWPEGLKRVSKDSKTVRVIYGRSMTTERGQRFFGEFVNFRMAANQKNKKKLCDFWDKKYTKFQFFWSAVSREVSPSTRLDGYNVELSLGNGKTVPRRPPRLGLWNYDVDVMKFTLSVVAGVLHKCLLYGVRHWSVMVLTTSAVILAQCPCVLFTILYIVVFMSALFYVLSTSDNVYKPVAILSNLAPGQMHTLGGAVEQAVNGVFIASMRMGVFYGMWTWLLHSIFATNIVFIPAVLGALFGAVPLVGTYWAALPGCVELCWGHGSPTLAALLFAAQLLPMSCVDTAIYSDIKGGGHPYLTGLAVAGGIFCWGSEGAILGPLLLCILLVATNMYSTLIQSPHDRRFAKIRRSFFHCFSINVWYFPPFLFILSDLAL</sequence>
<evidence type="ECO:0000256" key="5">
    <source>
        <dbReference type="ARBA" id="ARBA00023136"/>
    </source>
</evidence>
<feature type="transmembrane region" description="Helical" evidence="6">
    <location>
        <begin position="320"/>
        <end position="343"/>
    </location>
</feature>
<dbReference type="InterPro" id="IPR002549">
    <property type="entry name" value="AI-2E-like"/>
</dbReference>